<proteinExistence type="predicted"/>
<keyword evidence="1" id="KW-0472">Membrane</keyword>
<keyword evidence="1" id="KW-0812">Transmembrane</keyword>
<accession>A0A9E7IUV5</accession>
<feature type="transmembrane region" description="Helical" evidence="1">
    <location>
        <begin position="186"/>
        <end position="205"/>
    </location>
</feature>
<dbReference type="Proteomes" id="UP000831151">
    <property type="component" value="Chromosome"/>
</dbReference>
<name>A0A9E7IUV5_9FIRM</name>
<dbReference type="RefSeq" id="WP_249242717.1">
    <property type="nucleotide sequence ID" value="NZ_CP096649.1"/>
</dbReference>
<protein>
    <recommendedName>
        <fullName evidence="2">Nucleoside transporter/FeoB GTPase Gate domain-containing protein</fullName>
    </recommendedName>
</protein>
<dbReference type="GO" id="GO:0015093">
    <property type="term" value="F:ferrous iron transmembrane transporter activity"/>
    <property type="evidence" value="ECO:0007669"/>
    <property type="project" value="TreeGrafter"/>
</dbReference>
<sequence>MWEKSRSFIIKAGAVILLACLTLLFLQSFSFRLEFLGDAIEDSMLAKIGSALRYIFVPLGFGDSWAPAVASITGLVAKEVVVATFATVGSKAPIYFSYVSAFAFIIFTMLAAPCFAAIGAMKRELGNTKDTLFTAGFQTGLAYVLALIVNQVGNLIFCGTKLTEKVMFDYGAAEEASEAIDVKGNLILYVLLALVVVAVVGAIIARIEQRQKYKKVS</sequence>
<dbReference type="Pfam" id="PF07670">
    <property type="entry name" value="Gate"/>
    <property type="match status" value="1"/>
</dbReference>
<dbReference type="InterPro" id="IPR011642">
    <property type="entry name" value="Gate_dom"/>
</dbReference>
<keyword evidence="1" id="KW-1133">Transmembrane helix</keyword>
<evidence type="ECO:0000313" key="3">
    <source>
        <dbReference type="EMBL" id="UQK59212.1"/>
    </source>
</evidence>
<dbReference type="EMBL" id="CP096649">
    <property type="protein sequence ID" value="UQK59212.1"/>
    <property type="molecule type" value="Genomic_DNA"/>
</dbReference>
<dbReference type="AlphaFoldDB" id="A0A9E7IUV5"/>
<evidence type="ECO:0000259" key="2">
    <source>
        <dbReference type="Pfam" id="PF07670"/>
    </source>
</evidence>
<dbReference type="InterPro" id="IPR050860">
    <property type="entry name" value="FeoB_GTPase"/>
</dbReference>
<evidence type="ECO:0000313" key="4">
    <source>
        <dbReference type="Proteomes" id="UP000831151"/>
    </source>
</evidence>
<evidence type="ECO:0000256" key="1">
    <source>
        <dbReference type="SAM" id="Phobius"/>
    </source>
</evidence>
<keyword evidence="4" id="KW-1185">Reference proteome</keyword>
<gene>
    <name evidence="3" type="ORF">M1R53_00670</name>
</gene>
<feature type="transmembrane region" description="Helical" evidence="1">
    <location>
        <begin position="95"/>
        <end position="120"/>
    </location>
</feature>
<feature type="transmembrane region" description="Helical" evidence="1">
    <location>
        <begin position="132"/>
        <end position="157"/>
    </location>
</feature>
<dbReference type="GO" id="GO:0005886">
    <property type="term" value="C:plasma membrane"/>
    <property type="evidence" value="ECO:0007669"/>
    <property type="project" value="TreeGrafter"/>
</dbReference>
<feature type="domain" description="Nucleoside transporter/FeoB GTPase Gate" evidence="2">
    <location>
        <begin position="10"/>
        <end position="127"/>
    </location>
</feature>
<reference evidence="3" key="1">
    <citation type="submission" date="2022-04" db="EMBL/GenBank/DDBJ databases">
        <title>Complete genome sequences of Ezakiella coagulans and Fenollaria massiliensis.</title>
        <authorList>
            <person name="France M.T."/>
            <person name="Clifford J."/>
            <person name="Narina S."/>
            <person name="Rutt L."/>
            <person name="Ravel J."/>
        </authorList>
    </citation>
    <scope>NUCLEOTIDE SEQUENCE</scope>
    <source>
        <strain evidence="3">C0061C2</strain>
    </source>
</reference>
<organism evidence="3 4">
    <name type="scientific">Fenollaria massiliensis</name>
    <dbReference type="NCBI Taxonomy" id="938288"/>
    <lineage>
        <taxon>Bacteria</taxon>
        <taxon>Bacillati</taxon>
        <taxon>Bacillota</taxon>
        <taxon>Clostridia</taxon>
        <taxon>Eubacteriales</taxon>
        <taxon>Fenollaria</taxon>
    </lineage>
</organism>
<dbReference type="PANTHER" id="PTHR43185">
    <property type="entry name" value="FERROUS IRON TRANSPORT PROTEIN B"/>
    <property type="match status" value="1"/>
</dbReference>
<dbReference type="PANTHER" id="PTHR43185:SF1">
    <property type="entry name" value="FE(2+) TRANSPORTER FEOB"/>
    <property type="match status" value="1"/>
</dbReference>
<dbReference type="KEGG" id="fms:M1R53_00670"/>